<name>A0A5C8DAZ3_9SPIR</name>
<dbReference type="PANTHER" id="PTHR32196">
    <property type="entry name" value="ABC TRANSPORTER PERMEASE PROTEIN YPHD-RELATED-RELATED"/>
    <property type="match status" value="1"/>
</dbReference>
<comment type="caution">
    <text evidence="8">The sequence shown here is derived from an EMBL/GenBank/DDBJ whole genome shotgun (WGS) entry which is preliminary data.</text>
</comment>
<keyword evidence="2" id="KW-1003">Cell membrane</keyword>
<gene>
    <name evidence="9" type="ORF">EPJ70_02935</name>
    <name evidence="8" type="ORF">EPJ79_08925</name>
    <name evidence="7" type="ORF">EPJ80_10320</name>
</gene>
<feature type="transmembrane region" description="Helical" evidence="6">
    <location>
        <begin position="72"/>
        <end position="90"/>
    </location>
</feature>
<evidence type="ECO:0000313" key="12">
    <source>
        <dbReference type="Proteomes" id="UP000325116"/>
    </source>
</evidence>
<protein>
    <submittedName>
        <fullName evidence="8">ABC transporter permease</fullName>
    </submittedName>
</protein>
<dbReference type="Proteomes" id="UP000324574">
    <property type="component" value="Unassembled WGS sequence"/>
</dbReference>
<evidence type="ECO:0000313" key="8">
    <source>
        <dbReference type="EMBL" id="TXJ21232.1"/>
    </source>
</evidence>
<proteinExistence type="predicted"/>
<evidence type="ECO:0000313" key="10">
    <source>
        <dbReference type="Proteomes" id="UP000324574"/>
    </source>
</evidence>
<dbReference type="Pfam" id="PF02653">
    <property type="entry name" value="BPD_transp_2"/>
    <property type="match status" value="1"/>
</dbReference>
<feature type="transmembrane region" description="Helical" evidence="6">
    <location>
        <begin position="17"/>
        <end position="39"/>
    </location>
</feature>
<evidence type="ECO:0000256" key="1">
    <source>
        <dbReference type="ARBA" id="ARBA00004651"/>
    </source>
</evidence>
<evidence type="ECO:0000256" key="2">
    <source>
        <dbReference type="ARBA" id="ARBA00022475"/>
    </source>
</evidence>
<dbReference type="GO" id="GO:0022857">
    <property type="term" value="F:transmembrane transporter activity"/>
    <property type="evidence" value="ECO:0007669"/>
    <property type="project" value="InterPro"/>
</dbReference>
<evidence type="ECO:0000313" key="9">
    <source>
        <dbReference type="EMBL" id="TXJ45358.1"/>
    </source>
</evidence>
<dbReference type="AlphaFoldDB" id="A0A5C8DAZ3"/>
<dbReference type="EMBL" id="SAXU01000001">
    <property type="protein sequence ID" value="TXJ21232.1"/>
    <property type="molecule type" value="Genomic_DNA"/>
</dbReference>
<dbReference type="Proteomes" id="UP000325116">
    <property type="component" value="Unassembled WGS sequence"/>
</dbReference>
<feature type="transmembrane region" description="Helical" evidence="6">
    <location>
        <begin position="249"/>
        <end position="282"/>
    </location>
</feature>
<feature type="transmembrane region" description="Helical" evidence="6">
    <location>
        <begin position="97"/>
        <end position="119"/>
    </location>
</feature>
<reference evidence="10 11" key="1">
    <citation type="journal article" date="1992" name="Lakartidningen">
        <title>[Penicillin V and not amoxicillin is the first choice preparation in acute otitis].</title>
        <authorList>
            <person name="Kamme C."/>
            <person name="Lundgren K."/>
            <person name="Prellner K."/>
        </authorList>
    </citation>
    <scope>NUCLEOTIDE SEQUENCE [LARGE SCALE GENOMIC DNA]</scope>
    <source>
        <strain evidence="8 11">513A</strain>
        <strain evidence="9 10">PC3714II</strain>
        <strain evidence="7 12">W1</strain>
    </source>
</reference>
<feature type="transmembrane region" description="Helical" evidence="6">
    <location>
        <begin position="44"/>
        <end position="66"/>
    </location>
</feature>
<dbReference type="CDD" id="cd06579">
    <property type="entry name" value="TM_PBP1_transp_AraH_like"/>
    <property type="match status" value="1"/>
</dbReference>
<accession>A0A5C8DAZ3</accession>
<keyword evidence="3 6" id="KW-0812">Transmembrane</keyword>
<feature type="transmembrane region" description="Helical" evidence="6">
    <location>
        <begin position="163"/>
        <end position="184"/>
    </location>
</feature>
<evidence type="ECO:0000256" key="4">
    <source>
        <dbReference type="ARBA" id="ARBA00022989"/>
    </source>
</evidence>
<organism evidence="8 11">
    <name type="scientific">Brachyspira aalborgi</name>
    <dbReference type="NCBI Taxonomy" id="29522"/>
    <lineage>
        <taxon>Bacteria</taxon>
        <taxon>Pseudomonadati</taxon>
        <taxon>Spirochaetota</taxon>
        <taxon>Spirochaetia</taxon>
        <taxon>Brachyspirales</taxon>
        <taxon>Brachyspiraceae</taxon>
        <taxon>Brachyspira</taxon>
    </lineage>
</organism>
<evidence type="ECO:0000256" key="3">
    <source>
        <dbReference type="ARBA" id="ARBA00022692"/>
    </source>
</evidence>
<evidence type="ECO:0000256" key="6">
    <source>
        <dbReference type="SAM" id="Phobius"/>
    </source>
</evidence>
<keyword evidence="4 6" id="KW-1133">Transmembrane helix</keyword>
<dbReference type="GO" id="GO:0005886">
    <property type="term" value="C:plasma membrane"/>
    <property type="evidence" value="ECO:0007669"/>
    <property type="project" value="UniProtKB-SubCell"/>
</dbReference>
<reference evidence="8" key="2">
    <citation type="submission" date="2019-01" db="EMBL/GenBank/DDBJ databases">
        <authorList>
            <person name="Thorell K."/>
        </authorList>
    </citation>
    <scope>NUCLEOTIDE SEQUENCE</scope>
    <source>
        <strain evidence="8">513A</strain>
        <strain evidence="9">PC3714II</strain>
        <strain evidence="7">W1</strain>
    </source>
</reference>
<sequence>MRKIFNYINNNDQLKQLISIMIVLIVMIIVFSISSQYFFTKNNLLTIALQSSIIAIISIGQTLVLITGGIDLSLGSVIGLSGMVSSLFMVDGMSIPMAIILGCLIATSVGLINGLLIVYGKLPPFVVTLGTMSIVKGINLLLTNGIPVSGLPKEFLIVSGNSLLGLSIPVWIMLLLTFLFHYMLTKTPLGLHIYASGSNIQAAKLSGINTNITILLVYIFSALLASIAGIVFASRVLSGQPTAGSGYELYAVASSVIGGTSLSGGEGIIAGTLVGSLIIGTLRNGLNLMGVSAFLQEVMIGCVIIAAVFIDKIKENFRK</sequence>
<keyword evidence="5 6" id="KW-0472">Membrane</keyword>
<evidence type="ECO:0000313" key="7">
    <source>
        <dbReference type="EMBL" id="TXJ12077.1"/>
    </source>
</evidence>
<dbReference type="RefSeq" id="WP_147526009.1">
    <property type="nucleotide sequence ID" value="NZ_SAXT01000005.1"/>
</dbReference>
<dbReference type="InterPro" id="IPR001851">
    <property type="entry name" value="ABC_transp_permease"/>
</dbReference>
<dbReference type="PANTHER" id="PTHR32196:SF72">
    <property type="entry name" value="RIBOSE IMPORT PERMEASE PROTEIN RBSC"/>
    <property type="match status" value="1"/>
</dbReference>
<dbReference type="Proteomes" id="UP000324638">
    <property type="component" value="Unassembled WGS sequence"/>
</dbReference>
<feature type="transmembrane region" description="Helical" evidence="6">
    <location>
        <begin position="125"/>
        <end position="142"/>
    </location>
</feature>
<dbReference type="EMBL" id="SAXT01000005">
    <property type="protein sequence ID" value="TXJ12077.1"/>
    <property type="molecule type" value="Genomic_DNA"/>
</dbReference>
<feature type="transmembrane region" description="Helical" evidence="6">
    <location>
        <begin position="288"/>
        <end position="310"/>
    </location>
</feature>
<comment type="subcellular location">
    <subcellularLocation>
        <location evidence="1">Cell membrane</location>
        <topology evidence="1">Multi-pass membrane protein</topology>
    </subcellularLocation>
</comment>
<feature type="transmembrane region" description="Helical" evidence="6">
    <location>
        <begin position="215"/>
        <end position="237"/>
    </location>
</feature>
<evidence type="ECO:0000313" key="11">
    <source>
        <dbReference type="Proteomes" id="UP000324638"/>
    </source>
</evidence>
<dbReference type="EMBL" id="SAYG01000006">
    <property type="protein sequence ID" value="TXJ45358.1"/>
    <property type="molecule type" value="Genomic_DNA"/>
</dbReference>
<evidence type="ECO:0000256" key="5">
    <source>
        <dbReference type="ARBA" id="ARBA00023136"/>
    </source>
</evidence>